<proteinExistence type="predicted"/>
<keyword evidence="2" id="KW-1185">Reference proteome</keyword>
<dbReference type="Proteomes" id="UP001209654">
    <property type="component" value="Unassembled WGS sequence"/>
</dbReference>
<organism evidence="1 2">
    <name type="scientific">Arthrobacter mangrovi</name>
    <dbReference type="NCBI Taxonomy" id="2966350"/>
    <lineage>
        <taxon>Bacteria</taxon>
        <taxon>Bacillati</taxon>
        <taxon>Actinomycetota</taxon>
        <taxon>Actinomycetes</taxon>
        <taxon>Micrococcales</taxon>
        <taxon>Micrococcaceae</taxon>
        <taxon>Arthrobacter</taxon>
    </lineage>
</organism>
<reference evidence="1 2" key="1">
    <citation type="journal article" date="2023" name="Int. J. Syst. Evol. Microbiol.">
        <title>Arthrobacter mangrovi sp. nov., an actinobacterium isolated from the rhizosphere of a mangrove.</title>
        <authorList>
            <person name="Hamada M."/>
            <person name="Saitou S."/>
            <person name="Enomoto N."/>
            <person name="Nanri K."/>
            <person name="Hidaka K."/>
            <person name="Miura T."/>
            <person name="Tamura T."/>
        </authorList>
    </citation>
    <scope>NUCLEOTIDE SEQUENCE [LARGE SCALE GENOMIC DNA]</scope>
    <source>
        <strain evidence="1 2">NBRC 112813</strain>
    </source>
</reference>
<accession>A0ABQ5MT10</accession>
<sequence>MTLGTSGTSVCPQCGQALQALDDSQWEAEGPVPEGTLAVYRCEGQHRVLVVPPAIQG</sequence>
<gene>
    <name evidence="1" type="ORF">AHIS1636_15600</name>
</gene>
<protein>
    <submittedName>
        <fullName evidence="1">Uncharacterized protein</fullName>
    </submittedName>
</protein>
<comment type="caution">
    <text evidence="1">The sequence shown here is derived from an EMBL/GenBank/DDBJ whole genome shotgun (WGS) entry which is preliminary data.</text>
</comment>
<dbReference type="RefSeq" id="WP_264795244.1">
    <property type="nucleotide sequence ID" value="NZ_BRVS01000005.1"/>
</dbReference>
<evidence type="ECO:0000313" key="1">
    <source>
        <dbReference type="EMBL" id="GLB67121.1"/>
    </source>
</evidence>
<name>A0ABQ5MT10_9MICC</name>
<evidence type="ECO:0000313" key="2">
    <source>
        <dbReference type="Proteomes" id="UP001209654"/>
    </source>
</evidence>
<dbReference type="EMBL" id="BRVS01000005">
    <property type="protein sequence ID" value="GLB67121.1"/>
    <property type="molecule type" value="Genomic_DNA"/>
</dbReference>